<comment type="subunit">
    <text evidence="3">Homodimer.</text>
</comment>
<dbReference type="InterPro" id="IPR043131">
    <property type="entry name" value="BCAT-like_N"/>
</dbReference>
<dbReference type="RefSeq" id="WP_091702458.1">
    <property type="nucleotide sequence ID" value="NZ_JBHLTH010000001.1"/>
</dbReference>
<gene>
    <name evidence="11" type="ORF">SAMN05216429_103260</name>
</gene>
<proteinExistence type="inferred from homology"/>
<evidence type="ECO:0000256" key="6">
    <source>
        <dbReference type="ARBA" id="ARBA00023239"/>
    </source>
</evidence>
<name>A0A1I3SD20_9GAMM</name>
<evidence type="ECO:0000256" key="8">
    <source>
        <dbReference type="ARBA" id="ARBA00035676"/>
    </source>
</evidence>
<dbReference type="InterPro" id="IPR043132">
    <property type="entry name" value="BCAT-like_C"/>
</dbReference>
<comment type="pathway">
    <text evidence="7">Cofactor biosynthesis; tetrahydrofolate biosynthesis; 4-aminobenzoate from chorismate: step 2/2.</text>
</comment>
<keyword evidence="6 11" id="KW-0456">Lyase</keyword>
<comment type="catalytic activity">
    <reaction evidence="9">
        <text>4-amino-4-deoxychorismate = 4-aminobenzoate + pyruvate + H(+)</text>
        <dbReference type="Rhea" id="RHEA:16201"/>
        <dbReference type="ChEBI" id="CHEBI:15361"/>
        <dbReference type="ChEBI" id="CHEBI:15378"/>
        <dbReference type="ChEBI" id="CHEBI:17836"/>
        <dbReference type="ChEBI" id="CHEBI:58406"/>
        <dbReference type="EC" id="4.1.3.38"/>
    </reaction>
</comment>
<dbReference type="GO" id="GO:0008153">
    <property type="term" value="P:4-aminobenzoate biosynthetic process"/>
    <property type="evidence" value="ECO:0007669"/>
    <property type="project" value="UniProtKB-UniRule"/>
</dbReference>
<reference evidence="11 12" key="1">
    <citation type="submission" date="2016-10" db="EMBL/GenBank/DDBJ databases">
        <authorList>
            <person name="de Groot N.N."/>
        </authorList>
    </citation>
    <scope>NUCLEOTIDE SEQUENCE [LARGE SCALE GENOMIC DNA]</scope>
    <source>
        <strain evidence="11 12">IBRC-M 10445</strain>
    </source>
</reference>
<dbReference type="GO" id="GO:0005829">
    <property type="term" value="C:cytosol"/>
    <property type="evidence" value="ECO:0007669"/>
    <property type="project" value="TreeGrafter"/>
</dbReference>
<dbReference type="PANTHER" id="PTHR42743">
    <property type="entry name" value="AMINO-ACID AMINOTRANSFERASE"/>
    <property type="match status" value="1"/>
</dbReference>
<dbReference type="GO" id="GO:0046656">
    <property type="term" value="P:folic acid biosynthetic process"/>
    <property type="evidence" value="ECO:0007669"/>
    <property type="project" value="UniProtKB-KW"/>
</dbReference>
<comment type="cofactor">
    <cofactor evidence="1">
        <name>pyridoxal 5'-phosphate</name>
        <dbReference type="ChEBI" id="CHEBI:597326"/>
    </cofactor>
</comment>
<dbReference type="InterPro" id="IPR017824">
    <property type="entry name" value="Aminodeoxychorismate_lyase_IV"/>
</dbReference>
<evidence type="ECO:0000256" key="3">
    <source>
        <dbReference type="ARBA" id="ARBA00011738"/>
    </source>
</evidence>
<keyword evidence="12" id="KW-1185">Reference proteome</keyword>
<dbReference type="Gene3D" id="3.30.470.10">
    <property type="match status" value="1"/>
</dbReference>
<dbReference type="Pfam" id="PF01063">
    <property type="entry name" value="Aminotran_4"/>
    <property type="match status" value="1"/>
</dbReference>
<dbReference type="NCBIfam" id="TIGR03461">
    <property type="entry name" value="pabC_Proteo"/>
    <property type="match status" value="1"/>
</dbReference>
<dbReference type="SUPFAM" id="SSF56752">
    <property type="entry name" value="D-aminoacid aminotransferase-like PLP-dependent enzymes"/>
    <property type="match status" value="1"/>
</dbReference>
<evidence type="ECO:0000256" key="9">
    <source>
        <dbReference type="ARBA" id="ARBA00049529"/>
    </source>
</evidence>
<dbReference type="InterPro" id="IPR036038">
    <property type="entry name" value="Aminotransferase-like"/>
</dbReference>
<dbReference type="EMBL" id="FOSC01000003">
    <property type="protein sequence ID" value="SFJ55441.1"/>
    <property type="molecule type" value="Genomic_DNA"/>
</dbReference>
<evidence type="ECO:0000256" key="7">
    <source>
        <dbReference type="ARBA" id="ARBA00035633"/>
    </source>
</evidence>
<dbReference type="PANTHER" id="PTHR42743:SF2">
    <property type="entry name" value="AMINODEOXYCHORISMATE LYASE"/>
    <property type="match status" value="1"/>
</dbReference>
<dbReference type="GO" id="GO:0008696">
    <property type="term" value="F:4-amino-4-deoxychorismate lyase activity"/>
    <property type="evidence" value="ECO:0007669"/>
    <property type="project" value="UniProtKB-UniRule"/>
</dbReference>
<comment type="similarity">
    <text evidence="2">Belongs to the class-IV pyridoxal-phosphate-dependent aminotransferase family.</text>
</comment>
<organism evidence="11 12">
    <name type="scientific">Marinobacter persicus</name>
    <dbReference type="NCBI Taxonomy" id="930118"/>
    <lineage>
        <taxon>Bacteria</taxon>
        <taxon>Pseudomonadati</taxon>
        <taxon>Pseudomonadota</taxon>
        <taxon>Gammaproteobacteria</taxon>
        <taxon>Pseudomonadales</taxon>
        <taxon>Marinobacteraceae</taxon>
        <taxon>Marinobacter</taxon>
    </lineage>
</organism>
<protein>
    <recommendedName>
        <fullName evidence="8 10">Aminodeoxychorismate lyase</fullName>
        <ecNumber evidence="8 10">4.1.3.38</ecNumber>
    </recommendedName>
</protein>
<sequence>MARVFLAKEGGLPATDRGLAYGDGLFETIRVEGARAPLLSKHLDRLARDARRLGIAITRNEVQRIASEALVEGAETRGDEAWVLKLIVTRGAGGRGYRPDPDGEANVLVLEASAPPPPPAVGVRVDFSRVPLTVNPLLCGIKSLNRLEQVLAAKELEGDLFEVLMSNNAGDIVEGTRTNLFVDTDEGWRTPPAHTLAVSGVMRAHVLACLQQRGEPVFETTLSLADLMSDSCRGVYLTNAVLGIVPVAELAGQALPVNNRLATVCGLPTEIDGASC</sequence>
<evidence type="ECO:0000313" key="11">
    <source>
        <dbReference type="EMBL" id="SFJ55441.1"/>
    </source>
</evidence>
<evidence type="ECO:0000256" key="2">
    <source>
        <dbReference type="ARBA" id="ARBA00009320"/>
    </source>
</evidence>
<dbReference type="OrthoDB" id="9805628at2"/>
<accession>A0A1I3SD20</accession>
<evidence type="ECO:0000256" key="10">
    <source>
        <dbReference type="NCBIfam" id="TIGR03461"/>
    </source>
</evidence>
<dbReference type="InterPro" id="IPR050571">
    <property type="entry name" value="Class-IV_PLP-Dep_Aminotrnsfr"/>
</dbReference>
<dbReference type="GO" id="GO:0030170">
    <property type="term" value="F:pyridoxal phosphate binding"/>
    <property type="evidence" value="ECO:0007669"/>
    <property type="project" value="InterPro"/>
</dbReference>
<evidence type="ECO:0000313" key="12">
    <source>
        <dbReference type="Proteomes" id="UP000199445"/>
    </source>
</evidence>
<dbReference type="EC" id="4.1.3.38" evidence="8 10"/>
<evidence type="ECO:0000256" key="1">
    <source>
        <dbReference type="ARBA" id="ARBA00001933"/>
    </source>
</evidence>
<dbReference type="InterPro" id="IPR001544">
    <property type="entry name" value="Aminotrans_IV"/>
</dbReference>
<dbReference type="Proteomes" id="UP000199445">
    <property type="component" value="Unassembled WGS sequence"/>
</dbReference>
<dbReference type="Gene3D" id="3.20.10.10">
    <property type="entry name" value="D-amino Acid Aminotransferase, subunit A, domain 2"/>
    <property type="match status" value="1"/>
</dbReference>
<dbReference type="AlphaFoldDB" id="A0A1I3SD20"/>
<keyword evidence="4" id="KW-0663">Pyridoxal phosphate</keyword>
<evidence type="ECO:0000256" key="4">
    <source>
        <dbReference type="ARBA" id="ARBA00022898"/>
    </source>
</evidence>
<keyword evidence="5" id="KW-0289">Folate biosynthesis</keyword>
<evidence type="ECO:0000256" key="5">
    <source>
        <dbReference type="ARBA" id="ARBA00022909"/>
    </source>
</evidence>